<dbReference type="PANTHER" id="PTHR31689:SF0">
    <property type="entry name" value="DIAMINOPIMELATE EPIMERASE"/>
    <property type="match status" value="1"/>
</dbReference>
<organism evidence="10 11">
    <name type="scientific">Haliea salexigens</name>
    <dbReference type="NCBI Taxonomy" id="287487"/>
    <lineage>
        <taxon>Bacteria</taxon>
        <taxon>Pseudomonadati</taxon>
        <taxon>Pseudomonadota</taxon>
        <taxon>Gammaproteobacteria</taxon>
        <taxon>Cellvibrionales</taxon>
        <taxon>Halieaceae</taxon>
        <taxon>Haliea</taxon>
    </lineage>
</organism>
<evidence type="ECO:0000256" key="1">
    <source>
        <dbReference type="ARBA" id="ARBA00005196"/>
    </source>
</evidence>
<accession>A0A3C1KHJ0</accession>
<dbReference type="GO" id="GO:0009089">
    <property type="term" value="P:lysine biosynthetic process via diaminopimelate"/>
    <property type="evidence" value="ECO:0007669"/>
    <property type="project" value="UniProtKB-UniPathway"/>
</dbReference>
<evidence type="ECO:0000313" key="11">
    <source>
        <dbReference type="Proteomes" id="UP000259273"/>
    </source>
</evidence>
<comment type="caution">
    <text evidence="10">The sequence shown here is derived from an EMBL/GenBank/DDBJ whole genome shotgun (WGS) entry which is preliminary data.</text>
</comment>
<dbReference type="EMBL" id="DMND01000003">
    <property type="protein sequence ID" value="HAN26159.1"/>
    <property type="molecule type" value="Genomic_DNA"/>
</dbReference>
<feature type="active site" evidence="9">
    <location>
        <position position="75"/>
    </location>
</feature>
<dbReference type="AlphaFoldDB" id="A0A3C1KHJ0"/>
<dbReference type="Proteomes" id="UP000259273">
    <property type="component" value="Unassembled WGS sequence"/>
</dbReference>
<dbReference type="EC" id="5.1.1.7" evidence="3"/>
<evidence type="ECO:0000256" key="8">
    <source>
        <dbReference type="ARBA" id="ARBA00051712"/>
    </source>
</evidence>
<evidence type="ECO:0000256" key="3">
    <source>
        <dbReference type="ARBA" id="ARBA00013080"/>
    </source>
</evidence>
<dbReference type="FunFam" id="3.10.310.10:FF:000001">
    <property type="entry name" value="Diaminopimelate epimerase"/>
    <property type="match status" value="1"/>
</dbReference>
<comment type="catalytic activity">
    <reaction evidence="8">
        <text>(2S,6S)-2,6-diaminopimelate = meso-2,6-diaminopimelate</text>
        <dbReference type="Rhea" id="RHEA:15393"/>
        <dbReference type="ChEBI" id="CHEBI:57609"/>
        <dbReference type="ChEBI" id="CHEBI:57791"/>
        <dbReference type="EC" id="5.1.1.7"/>
    </reaction>
</comment>
<protein>
    <recommendedName>
        <fullName evidence="3">diaminopimelate epimerase</fullName>
        <ecNumber evidence="3">5.1.1.7</ecNumber>
    </recommendedName>
</protein>
<gene>
    <name evidence="10" type="ORF">DCP75_00200</name>
</gene>
<sequence length="87" mass="10092">MLLKFTKMHGAGNDFVVIDLITQRYQPREDDIRRLADRHFGIGCDQVLLVETPDRPEVDFRYRIFNADGSEVENCGNGARCFARFVR</sequence>
<proteinExistence type="inferred from homology"/>
<comment type="pathway">
    <text evidence="1">Amino-acid biosynthesis; L-lysine biosynthesis via DAP pathway; DL-2,6-diaminopimelate from LL-2,6-diaminopimelate: step 1/1.</text>
</comment>
<dbReference type="InterPro" id="IPR018510">
    <property type="entry name" value="DAP_epimerase_AS"/>
</dbReference>
<dbReference type="InterPro" id="IPR001653">
    <property type="entry name" value="DAP_epimerase_DapF"/>
</dbReference>
<dbReference type="SUPFAM" id="SSF54506">
    <property type="entry name" value="Diaminopimelate epimerase-like"/>
    <property type="match status" value="1"/>
</dbReference>
<evidence type="ECO:0000313" key="10">
    <source>
        <dbReference type="EMBL" id="HAN26159.1"/>
    </source>
</evidence>
<keyword evidence="7" id="KW-0413">Isomerase</keyword>
<dbReference type="GO" id="GO:0005829">
    <property type="term" value="C:cytosol"/>
    <property type="evidence" value="ECO:0007669"/>
    <property type="project" value="TreeGrafter"/>
</dbReference>
<evidence type="ECO:0000256" key="2">
    <source>
        <dbReference type="ARBA" id="ARBA00010219"/>
    </source>
</evidence>
<dbReference type="Gene3D" id="3.10.310.10">
    <property type="entry name" value="Diaminopimelate Epimerase, Chain A, domain 1"/>
    <property type="match status" value="1"/>
</dbReference>
<keyword evidence="6" id="KW-0457">Lysine biosynthesis</keyword>
<reference evidence="10 11" key="1">
    <citation type="journal article" date="2018" name="Nat. Biotechnol.">
        <title>A standardized bacterial taxonomy based on genome phylogeny substantially revises the tree of life.</title>
        <authorList>
            <person name="Parks D.H."/>
            <person name="Chuvochina M."/>
            <person name="Waite D.W."/>
            <person name="Rinke C."/>
            <person name="Skarshewski A."/>
            <person name="Chaumeil P.A."/>
            <person name="Hugenholtz P."/>
        </authorList>
    </citation>
    <scope>NUCLEOTIDE SEQUENCE [LARGE SCALE GENOMIC DNA]</scope>
    <source>
        <strain evidence="10">UBA9158</strain>
    </source>
</reference>
<keyword evidence="5" id="KW-0028">Amino-acid biosynthesis</keyword>
<keyword evidence="4" id="KW-0963">Cytoplasm</keyword>
<evidence type="ECO:0000256" key="7">
    <source>
        <dbReference type="ARBA" id="ARBA00023235"/>
    </source>
</evidence>
<name>A0A3C1KHJ0_9GAMM</name>
<dbReference type="Pfam" id="PF01678">
    <property type="entry name" value="DAP_epimerase"/>
    <property type="match status" value="1"/>
</dbReference>
<evidence type="ECO:0000256" key="6">
    <source>
        <dbReference type="ARBA" id="ARBA00023154"/>
    </source>
</evidence>
<feature type="non-terminal residue" evidence="10">
    <location>
        <position position="87"/>
    </location>
</feature>
<dbReference type="PROSITE" id="PS01326">
    <property type="entry name" value="DAP_EPIMERASE"/>
    <property type="match status" value="1"/>
</dbReference>
<comment type="similarity">
    <text evidence="2">Belongs to the diaminopimelate epimerase family.</text>
</comment>
<dbReference type="GO" id="GO:0008837">
    <property type="term" value="F:diaminopimelate epimerase activity"/>
    <property type="evidence" value="ECO:0007669"/>
    <property type="project" value="UniProtKB-EC"/>
</dbReference>
<evidence type="ECO:0000256" key="5">
    <source>
        <dbReference type="ARBA" id="ARBA00022605"/>
    </source>
</evidence>
<evidence type="ECO:0000256" key="9">
    <source>
        <dbReference type="PROSITE-ProRule" id="PRU10125"/>
    </source>
</evidence>
<dbReference type="UniPathway" id="UPA00034">
    <property type="reaction ID" value="UER00025"/>
</dbReference>
<evidence type="ECO:0000256" key="4">
    <source>
        <dbReference type="ARBA" id="ARBA00022490"/>
    </source>
</evidence>
<dbReference type="PANTHER" id="PTHR31689">
    <property type="entry name" value="DIAMINOPIMELATE EPIMERASE, CHLOROPLASTIC"/>
    <property type="match status" value="1"/>
</dbReference>